<dbReference type="SUPFAM" id="SSF47661">
    <property type="entry name" value="t-snare proteins"/>
    <property type="match status" value="1"/>
</dbReference>
<dbReference type="FunFam" id="1.20.58.70:FF:000008">
    <property type="entry name" value="Syntaxin family protein"/>
    <property type="match status" value="1"/>
</dbReference>
<dbReference type="CDD" id="cd15849">
    <property type="entry name" value="SNARE_Sso1"/>
    <property type="match status" value="1"/>
</dbReference>
<dbReference type="PANTHER" id="PTHR19957">
    <property type="entry name" value="SYNTAXIN"/>
    <property type="match status" value="1"/>
</dbReference>
<evidence type="ECO:0000256" key="6">
    <source>
        <dbReference type="ARBA" id="ARBA00023136"/>
    </source>
</evidence>
<dbReference type="GO" id="GO:0006886">
    <property type="term" value="P:intracellular protein transport"/>
    <property type="evidence" value="ECO:0007669"/>
    <property type="project" value="TreeGrafter"/>
</dbReference>
<dbReference type="PROSITE" id="PS50192">
    <property type="entry name" value="T_SNARE"/>
    <property type="match status" value="1"/>
</dbReference>
<evidence type="ECO:0000259" key="9">
    <source>
        <dbReference type="PROSITE" id="PS50192"/>
    </source>
</evidence>
<feature type="domain" description="T-SNARE coiled-coil homology" evidence="9">
    <location>
        <begin position="257"/>
        <end position="319"/>
    </location>
</feature>
<dbReference type="InterPro" id="IPR010989">
    <property type="entry name" value="SNARE"/>
</dbReference>
<evidence type="ECO:0000256" key="7">
    <source>
        <dbReference type="SAM" id="MobiDB-lite"/>
    </source>
</evidence>
<evidence type="ECO:0000256" key="5">
    <source>
        <dbReference type="ARBA" id="ARBA00023054"/>
    </source>
</evidence>
<proteinExistence type="inferred from homology"/>
<dbReference type="EMBL" id="CP034209">
    <property type="protein sequence ID" value="QBZ64639.1"/>
    <property type="molecule type" value="Genomic_DNA"/>
</dbReference>
<evidence type="ECO:0000313" key="10">
    <source>
        <dbReference type="EMBL" id="QBZ64639.1"/>
    </source>
</evidence>
<comment type="subcellular location">
    <subcellularLocation>
        <location evidence="1">Membrane</location>
        <topology evidence="1">Single-pass type IV membrane protein</topology>
    </subcellularLocation>
</comment>
<dbReference type="GO" id="GO:0012505">
    <property type="term" value="C:endomembrane system"/>
    <property type="evidence" value="ECO:0007669"/>
    <property type="project" value="TreeGrafter"/>
</dbReference>
<dbReference type="Pfam" id="PF00804">
    <property type="entry name" value="Syntaxin"/>
    <property type="match status" value="1"/>
</dbReference>
<dbReference type="GO" id="GO:0005886">
    <property type="term" value="C:plasma membrane"/>
    <property type="evidence" value="ECO:0007669"/>
    <property type="project" value="TreeGrafter"/>
</dbReference>
<dbReference type="InterPro" id="IPR006011">
    <property type="entry name" value="Syntaxin_N"/>
</dbReference>
<evidence type="ECO:0000256" key="1">
    <source>
        <dbReference type="ARBA" id="ARBA00004211"/>
    </source>
</evidence>
<accession>A0A4P7NQR7</accession>
<feature type="region of interest" description="Disordered" evidence="7">
    <location>
        <begin position="1"/>
        <end position="72"/>
    </location>
</feature>
<gene>
    <name evidence="10" type="ORF">PoMZ_06337</name>
</gene>
<dbReference type="Proteomes" id="UP000294847">
    <property type="component" value="Chromosome 6"/>
</dbReference>
<dbReference type="SMART" id="SM00397">
    <property type="entry name" value="t_SNARE"/>
    <property type="match status" value="1"/>
</dbReference>
<protein>
    <recommendedName>
        <fullName evidence="9">t-SNARE coiled-coil homology domain-containing protein</fullName>
    </recommendedName>
</protein>
<reference evidence="10 11" key="1">
    <citation type="journal article" date="2019" name="Mol. Biol. Evol.">
        <title>Blast fungal genomes show frequent chromosomal changes, gene gains and losses, and effector gene turnover.</title>
        <authorList>
            <person name="Gomez Luciano L.B."/>
            <person name="Jason Tsai I."/>
            <person name="Chuma I."/>
            <person name="Tosa Y."/>
            <person name="Chen Y.H."/>
            <person name="Li J.Y."/>
            <person name="Li M.Y."/>
            <person name="Jade Lu M.Y."/>
            <person name="Nakayashiki H."/>
            <person name="Li W.H."/>
        </authorList>
    </citation>
    <scope>NUCLEOTIDE SEQUENCE [LARGE SCALE GENOMIC DNA]</scope>
    <source>
        <strain evidence="10">MZ5-1-6</strain>
    </source>
</reference>
<evidence type="ECO:0000313" key="11">
    <source>
        <dbReference type="Proteomes" id="UP000294847"/>
    </source>
</evidence>
<dbReference type="InterPro" id="IPR045242">
    <property type="entry name" value="Syntaxin"/>
</dbReference>
<organism evidence="10 11">
    <name type="scientific">Pyricularia oryzae</name>
    <name type="common">Rice blast fungus</name>
    <name type="synonym">Magnaporthe oryzae</name>
    <dbReference type="NCBI Taxonomy" id="318829"/>
    <lineage>
        <taxon>Eukaryota</taxon>
        <taxon>Fungi</taxon>
        <taxon>Dikarya</taxon>
        <taxon>Ascomycota</taxon>
        <taxon>Pezizomycotina</taxon>
        <taxon>Sordariomycetes</taxon>
        <taxon>Sordariomycetidae</taxon>
        <taxon>Magnaporthales</taxon>
        <taxon>Pyriculariaceae</taxon>
        <taxon>Pyricularia</taxon>
    </lineage>
</organism>
<evidence type="ECO:0000256" key="4">
    <source>
        <dbReference type="ARBA" id="ARBA00022989"/>
    </source>
</evidence>
<keyword evidence="5" id="KW-0175">Coiled coil</keyword>
<dbReference type="AlphaFoldDB" id="A0A4P7NQR7"/>
<evidence type="ECO:0000256" key="3">
    <source>
        <dbReference type="ARBA" id="ARBA00022692"/>
    </source>
</evidence>
<dbReference type="InterPro" id="IPR000727">
    <property type="entry name" value="T_SNARE_dom"/>
</dbReference>
<dbReference type="GO" id="GO:0006906">
    <property type="term" value="P:vesicle fusion"/>
    <property type="evidence" value="ECO:0007669"/>
    <property type="project" value="TreeGrafter"/>
</dbReference>
<dbReference type="Gene3D" id="1.20.58.70">
    <property type="match status" value="1"/>
</dbReference>
<evidence type="ECO:0000256" key="2">
    <source>
        <dbReference type="ARBA" id="ARBA00009063"/>
    </source>
</evidence>
<dbReference type="Pfam" id="PF05739">
    <property type="entry name" value="SNARE"/>
    <property type="match status" value="1"/>
</dbReference>
<dbReference type="PANTHER" id="PTHR19957:SF380">
    <property type="entry name" value="SYNTAXIN FAMILY PROTEIN"/>
    <property type="match status" value="1"/>
</dbReference>
<dbReference type="GO" id="GO:0031201">
    <property type="term" value="C:SNARE complex"/>
    <property type="evidence" value="ECO:0007669"/>
    <property type="project" value="TreeGrafter"/>
</dbReference>
<name>A0A4P7NQR7_PYROR</name>
<dbReference type="GO" id="GO:0006887">
    <property type="term" value="P:exocytosis"/>
    <property type="evidence" value="ECO:0007669"/>
    <property type="project" value="TreeGrafter"/>
</dbReference>
<dbReference type="GO" id="GO:0005484">
    <property type="term" value="F:SNAP receptor activity"/>
    <property type="evidence" value="ECO:0007669"/>
    <property type="project" value="TreeGrafter"/>
</dbReference>
<keyword evidence="4 8" id="KW-1133">Transmembrane helix</keyword>
<dbReference type="GO" id="GO:0000149">
    <property type="term" value="F:SNARE binding"/>
    <property type="evidence" value="ECO:0007669"/>
    <property type="project" value="TreeGrafter"/>
</dbReference>
<dbReference type="GO" id="GO:0048278">
    <property type="term" value="P:vesicle docking"/>
    <property type="evidence" value="ECO:0007669"/>
    <property type="project" value="TreeGrafter"/>
</dbReference>
<comment type="similarity">
    <text evidence="2">Belongs to the syntaxin family.</text>
</comment>
<sequence length="512" mass="55699">MGHGYTPLTGHSSTMSYGYGGRQNPFDDRGDGGAGDYGGPQPPRPPPGQFGGGPRPGGNRGPAMGRDDYSSSQNVEMASLTQNGAGFSGQGASGNSDPNFILNECRSIDDGVGQIEGNLNQLRMLQDRSLNEADSTGSQTQRQLDSLSSETMAMYRALTDRVRKVKSSPEASQARNTAQVNRVDRRLKAAINQYQQIESGFRQKSRDQLERQYRYVRPDADDREVRDAVEDAANGGGQIFQQALMQSDRRGQARAVLNAVQDRHEQMKKIEQQMIELAQLFQDMDTLIVQQDVQVAQIEQKGEEIVENLDKGNEEIVVAVETAKKTRKKKWICLGICITIVVVIAAIVAIYFLVISPPRANNNNAPAPAATATPAANTNPKRSLGNGLPELEHVDFDGERPVFNIYAQSKIVLTEDEFNSKTEEETSPLAHFAGKSSVMKKRYVVTEDVGPSPDPTGPLGQGIPSMHSEGGEFEKTSRASGGLRKNKRLALSGGKAFDVDSATLVVRATKTE</sequence>
<feature type="transmembrane region" description="Helical" evidence="8">
    <location>
        <begin position="331"/>
        <end position="354"/>
    </location>
</feature>
<keyword evidence="6 8" id="KW-0472">Membrane</keyword>
<keyword evidence="3 8" id="KW-0812">Transmembrane</keyword>
<feature type="compositionally biased region" description="Gly residues" evidence="7">
    <location>
        <begin position="49"/>
        <end position="60"/>
    </location>
</feature>
<evidence type="ECO:0000256" key="8">
    <source>
        <dbReference type="SAM" id="Phobius"/>
    </source>
</evidence>
<feature type="region of interest" description="Disordered" evidence="7">
    <location>
        <begin position="449"/>
        <end position="485"/>
    </location>
</feature>